<dbReference type="PANTHER" id="PTHR43640">
    <property type="entry name" value="OS07G0260300 PROTEIN"/>
    <property type="match status" value="1"/>
</dbReference>
<dbReference type="GeneID" id="10795539"/>
<dbReference type="RefSeq" id="WP_013875886.1">
    <property type="nucleotide sequence ID" value="NC_015658.1"/>
</dbReference>
<geneLocation type="plasmid" evidence="2 3">
    <name>pHALXA01</name>
</geneLocation>
<dbReference type="PANTHER" id="PTHR43640:SF1">
    <property type="entry name" value="THIOREDOXIN-DEPENDENT PEROXIREDOXIN"/>
    <property type="match status" value="1"/>
</dbReference>
<keyword evidence="3" id="KW-1185">Reference proteome</keyword>
<reference evidence="3" key="1">
    <citation type="journal article" date="2012" name="Stand. Genomic Sci.">
        <title>Complete genome sequence of Halopiger xanaduensis type strain (SH-6(T)).</title>
        <authorList>
            <person name="Anderson I."/>
            <person name="Tindall B.J."/>
            <person name="Rohde M."/>
            <person name="Lucas S."/>
            <person name="Han J."/>
            <person name="Lapidus A."/>
            <person name="Cheng J.F."/>
            <person name="Goodwin L."/>
            <person name="Pitluck S."/>
            <person name="Peters L."/>
            <person name="Pati A."/>
            <person name="Mikhailova N."/>
            <person name="Pagani I."/>
            <person name="Teshima H."/>
            <person name="Han C."/>
            <person name="Tapia R."/>
            <person name="Land M."/>
            <person name="Woyke T."/>
            <person name="Klenk H.P."/>
            <person name="Kyrpides N."/>
            <person name="Ivanova N."/>
        </authorList>
    </citation>
    <scope>NUCLEOTIDE SEQUENCE [LARGE SCALE GENOMIC DNA]</scope>
    <source>
        <strain evidence="3">DSM 18323 / JCM 14033 / SH-6</strain>
        <plasmid evidence="3">Plasmid pHALXA01</plasmid>
    </source>
</reference>
<gene>
    <name evidence="2" type="ordered locus">Halxa_0566</name>
</gene>
<dbReference type="CDD" id="cd02969">
    <property type="entry name" value="PRX_like1"/>
    <property type="match status" value="1"/>
</dbReference>
<dbReference type="SUPFAM" id="SSF52833">
    <property type="entry name" value="Thioredoxin-like"/>
    <property type="match status" value="1"/>
</dbReference>
<dbReference type="EMBL" id="CP002840">
    <property type="protein sequence ID" value="AEH39158.1"/>
    <property type="molecule type" value="Genomic_DNA"/>
</dbReference>
<evidence type="ECO:0000313" key="3">
    <source>
        <dbReference type="Proteomes" id="UP000006794"/>
    </source>
</evidence>
<sequence>MEVQPLDDGESAPDFELPGVTGGEYATVNYKTYTLEDFDASALVVVFTCNHCPTAQAYQDRIKAIQADYDDADVVAINSNNTIEEYAGGNEYYPTDSFEHMSARADVADFNFPYLRDESQEVAKSYGAQCTPHAFVFDEDRELVYQGAIDDDREGEDVSEQYVRDAIDAVLSGEEYPIETISPMGCSTKWRGVE</sequence>
<protein>
    <submittedName>
        <fullName evidence="2">Alkyl hydroperoxide reductase/ Thiol specific antioxidant/ Mal allergen</fullName>
    </submittedName>
</protein>
<evidence type="ECO:0000259" key="1">
    <source>
        <dbReference type="PROSITE" id="PS51352"/>
    </source>
</evidence>
<proteinExistence type="predicted"/>
<dbReference type="PROSITE" id="PS51352">
    <property type="entry name" value="THIOREDOXIN_2"/>
    <property type="match status" value="1"/>
</dbReference>
<dbReference type="GO" id="GO:0016491">
    <property type="term" value="F:oxidoreductase activity"/>
    <property type="evidence" value="ECO:0007669"/>
    <property type="project" value="InterPro"/>
</dbReference>
<feature type="domain" description="Thioredoxin" evidence="1">
    <location>
        <begin position="6"/>
        <end position="172"/>
    </location>
</feature>
<dbReference type="InterPro" id="IPR000866">
    <property type="entry name" value="AhpC/TSA"/>
</dbReference>
<keyword evidence="2" id="KW-0614">Plasmid</keyword>
<evidence type="ECO:0000313" key="2">
    <source>
        <dbReference type="EMBL" id="AEH39158.1"/>
    </source>
</evidence>
<dbReference type="InterPro" id="IPR036249">
    <property type="entry name" value="Thioredoxin-like_sf"/>
</dbReference>
<dbReference type="InterPro" id="IPR047262">
    <property type="entry name" value="PRX-like1"/>
</dbReference>
<dbReference type="KEGG" id="hxa:Halxa_0566"/>
<dbReference type="Pfam" id="PF00578">
    <property type="entry name" value="AhpC-TSA"/>
    <property type="match status" value="1"/>
</dbReference>
<name>F8DDQ6_HALXS</name>
<organism evidence="2 3">
    <name type="scientific">Halopiger xanaduensis (strain DSM 18323 / JCM 14033 / SH-6)</name>
    <dbReference type="NCBI Taxonomy" id="797210"/>
    <lineage>
        <taxon>Archaea</taxon>
        <taxon>Methanobacteriati</taxon>
        <taxon>Methanobacteriota</taxon>
        <taxon>Stenosarchaea group</taxon>
        <taxon>Halobacteria</taxon>
        <taxon>Halobacteriales</taxon>
        <taxon>Natrialbaceae</taxon>
        <taxon>Halopiger</taxon>
    </lineage>
</organism>
<dbReference type="Gene3D" id="3.40.30.10">
    <property type="entry name" value="Glutaredoxin"/>
    <property type="match status" value="1"/>
</dbReference>
<dbReference type="Proteomes" id="UP000006794">
    <property type="component" value="Plasmid pHALXA01"/>
</dbReference>
<dbReference type="InterPro" id="IPR013766">
    <property type="entry name" value="Thioredoxin_domain"/>
</dbReference>
<dbReference type="HOGENOM" id="CLU_076204_1_0_2"/>
<dbReference type="OrthoDB" id="334137at2157"/>
<dbReference type="AlphaFoldDB" id="F8DDQ6"/>
<accession>F8DDQ6</accession>
<dbReference type="GO" id="GO:0016209">
    <property type="term" value="F:antioxidant activity"/>
    <property type="evidence" value="ECO:0007669"/>
    <property type="project" value="InterPro"/>
</dbReference>